<evidence type="ECO:0000313" key="7">
    <source>
        <dbReference type="EMBL" id="KAF9893820.1"/>
    </source>
</evidence>
<organism evidence="7 8">
    <name type="scientific">Aspergillus nanangensis</name>
    <dbReference type="NCBI Taxonomy" id="2582783"/>
    <lineage>
        <taxon>Eukaryota</taxon>
        <taxon>Fungi</taxon>
        <taxon>Dikarya</taxon>
        <taxon>Ascomycota</taxon>
        <taxon>Pezizomycotina</taxon>
        <taxon>Eurotiomycetes</taxon>
        <taxon>Eurotiomycetidae</taxon>
        <taxon>Eurotiales</taxon>
        <taxon>Aspergillaceae</taxon>
        <taxon>Aspergillus</taxon>
        <taxon>Aspergillus subgen. Circumdati</taxon>
    </lineage>
</organism>
<evidence type="ECO:0000256" key="3">
    <source>
        <dbReference type="ARBA" id="ARBA00022989"/>
    </source>
</evidence>
<sequence length="448" mass="50704">MPRLVRRRPLVERIKSYLNPLDFLLWLSEEVDTGDWDQFEKDWALTLGVVLNLVFLVARANSQPTSSRAVDDVFGDDGGAPWFSWLASFVVHLLVCFTAFNTFYTFYRKRHYRMFEASIDQTPTTPSARRVRVDSTPITASPLRFFAETISGSARSRSHPDAQRDVWELAVWDPLPICVRLFCLFSPAHVLLYWIFLPTQLSDPRPSVTIVTTILLTGLLSVQMTFLSSYFTQQVKDSALVHKEVLKEYDTKFVHPRTRPLMRDVGTQFSDEDPAQPGSDTKYNKVDTFTPTFVIHRGFQTSPNPNYVSHVDPEGLSPRRQTYAATPTASKDQALHTPSHLRDASPLVRNPISSIRQPQFRATPTGTGDGGSLGVYSHANSPLRKSASTNFERRLQSNGDFFYKERGTGSVKRPSSPLKKSNVPTTASPLSSTPRRSNMDRRRETGYY</sequence>
<feature type="compositionally biased region" description="Basic and acidic residues" evidence="5">
    <location>
        <begin position="437"/>
        <end position="448"/>
    </location>
</feature>
<feature type="transmembrane region" description="Helical" evidence="6">
    <location>
        <begin position="208"/>
        <end position="227"/>
    </location>
</feature>
<feature type="transmembrane region" description="Helical" evidence="6">
    <location>
        <begin position="43"/>
        <end position="62"/>
    </location>
</feature>
<dbReference type="GO" id="GO:0043007">
    <property type="term" value="P:maintenance of rDNA"/>
    <property type="evidence" value="ECO:0007669"/>
    <property type="project" value="TreeGrafter"/>
</dbReference>
<accession>A0AAD4CW56</accession>
<dbReference type="Proteomes" id="UP001194746">
    <property type="component" value="Unassembled WGS sequence"/>
</dbReference>
<feature type="transmembrane region" description="Helical" evidence="6">
    <location>
        <begin position="177"/>
        <end position="196"/>
    </location>
</feature>
<name>A0AAD4CW56_ASPNN</name>
<dbReference type="InterPro" id="IPR018819">
    <property type="entry name" value="Nur1/Mug154"/>
</dbReference>
<keyword evidence="3 6" id="KW-1133">Transmembrane helix</keyword>
<comment type="subcellular location">
    <subcellularLocation>
        <location evidence="1">Endomembrane system</location>
        <topology evidence="1">Multi-pass membrane protein</topology>
    </subcellularLocation>
</comment>
<feature type="compositionally biased region" description="Polar residues" evidence="5">
    <location>
        <begin position="319"/>
        <end position="331"/>
    </location>
</feature>
<evidence type="ECO:0000256" key="5">
    <source>
        <dbReference type="SAM" id="MobiDB-lite"/>
    </source>
</evidence>
<dbReference type="Pfam" id="PF10332">
    <property type="entry name" value="DUF2418"/>
    <property type="match status" value="1"/>
</dbReference>
<feature type="region of interest" description="Disordered" evidence="5">
    <location>
        <begin position="399"/>
        <end position="448"/>
    </location>
</feature>
<dbReference type="AlphaFoldDB" id="A0AAD4CW56"/>
<reference evidence="7" key="1">
    <citation type="journal article" date="2019" name="Beilstein J. Org. Chem.">
        <title>Nanangenines: drimane sesquiterpenoids as the dominant metabolite cohort of a novel Australian fungus, Aspergillus nanangensis.</title>
        <authorList>
            <person name="Lacey H.J."/>
            <person name="Gilchrist C.L.M."/>
            <person name="Crombie A."/>
            <person name="Kalaitzis J.A."/>
            <person name="Vuong D."/>
            <person name="Rutledge P.J."/>
            <person name="Turner P."/>
            <person name="Pitt J.I."/>
            <person name="Lacey E."/>
            <person name="Chooi Y.H."/>
            <person name="Piggott A.M."/>
        </authorList>
    </citation>
    <scope>NUCLEOTIDE SEQUENCE</scope>
    <source>
        <strain evidence="7">MST-FP2251</strain>
    </source>
</reference>
<dbReference type="PANTHER" id="PTHR28293:SF1">
    <property type="entry name" value="NUCLEAR RIM PROTEIN 1"/>
    <property type="match status" value="1"/>
</dbReference>
<dbReference type="GO" id="GO:0012505">
    <property type="term" value="C:endomembrane system"/>
    <property type="evidence" value="ECO:0007669"/>
    <property type="project" value="UniProtKB-SubCell"/>
</dbReference>
<keyword evidence="4 6" id="KW-0472">Membrane</keyword>
<reference evidence="7" key="2">
    <citation type="submission" date="2020-02" db="EMBL/GenBank/DDBJ databases">
        <authorList>
            <person name="Gilchrist C.L.M."/>
            <person name="Chooi Y.-H."/>
        </authorList>
    </citation>
    <scope>NUCLEOTIDE SEQUENCE</scope>
    <source>
        <strain evidence="7">MST-FP2251</strain>
    </source>
</reference>
<protein>
    <recommendedName>
        <fullName evidence="9">Meiotically up-regulated gene 154 protein</fullName>
    </recommendedName>
</protein>
<feature type="compositionally biased region" description="Polar residues" evidence="5">
    <location>
        <begin position="351"/>
        <end position="366"/>
    </location>
</feature>
<dbReference type="EMBL" id="VCAU01000006">
    <property type="protein sequence ID" value="KAF9893820.1"/>
    <property type="molecule type" value="Genomic_DNA"/>
</dbReference>
<evidence type="ECO:0000256" key="4">
    <source>
        <dbReference type="ARBA" id="ARBA00023136"/>
    </source>
</evidence>
<gene>
    <name evidence="7" type="ORF">FE257_009990</name>
</gene>
<proteinExistence type="predicted"/>
<evidence type="ECO:0008006" key="9">
    <source>
        <dbReference type="Google" id="ProtNLM"/>
    </source>
</evidence>
<comment type="caution">
    <text evidence="7">The sequence shown here is derived from an EMBL/GenBank/DDBJ whole genome shotgun (WGS) entry which is preliminary data.</text>
</comment>
<evidence type="ECO:0000256" key="2">
    <source>
        <dbReference type="ARBA" id="ARBA00022692"/>
    </source>
</evidence>
<keyword evidence="2 6" id="KW-0812">Transmembrane</keyword>
<evidence type="ECO:0000256" key="1">
    <source>
        <dbReference type="ARBA" id="ARBA00004127"/>
    </source>
</evidence>
<keyword evidence="8" id="KW-1185">Reference proteome</keyword>
<evidence type="ECO:0000256" key="6">
    <source>
        <dbReference type="SAM" id="Phobius"/>
    </source>
</evidence>
<feature type="compositionally biased region" description="Polar residues" evidence="5">
    <location>
        <begin position="418"/>
        <end position="436"/>
    </location>
</feature>
<feature type="transmembrane region" description="Helical" evidence="6">
    <location>
        <begin position="82"/>
        <end position="104"/>
    </location>
</feature>
<evidence type="ECO:0000313" key="8">
    <source>
        <dbReference type="Proteomes" id="UP001194746"/>
    </source>
</evidence>
<dbReference type="GO" id="GO:0007096">
    <property type="term" value="P:regulation of exit from mitosis"/>
    <property type="evidence" value="ECO:0007669"/>
    <property type="project" value="TreeGrafter"/>
</dbReference>
<feature type="region of interest" description="Disordered" evidence="5">
    <location>
        <begin position="312"/>
        <end position="385"/>
    </location>
</feature>
<dbReference type="PANTHER" id="PTHR28293">
    <property type="entry name" value="NUCLEAR RIM PROTEIN 1"/>
    <property type="match status" value="1"/>
</dbReference>